<sequence length="173" mass="20280">MSVKSILQDFSQEKADQVDFTQLEAEIQKQLLQRRDRLTHIFETVILPSVYSVERDLQQAGFWHVLQLQQISTEGGEKPHIVGVLFFFYPEKIPTDQYNPKMLEAAYRADIFCTEDYRKVTMTLAFPVRFPPRVDIEERLFLPEEVTTEIVDDFLEAFIKGAIDVYRSDRTLL</sequence>
<gene>
    <name evidence="1" type="ORF">ENS29_11370</name>
</gene>
<name>A0A7C4RT50_9BACT</name>
<organism evidence="1">
    <name type="scientific">Desulfatirhabdium butyrativorans</name>
    <dbReference type="NCBI Taxonomy" id="340467"/>
    <lineage>
        <taxon>Bacteria</taxon>
        <taxon>Pseudomonadati</taxon>
        <taxon>Thermodesulfobacteriota</taxon>
        <taxon>Desulfobacteria</taxon>
        <taxon>Desulfobacterales</taxon>
        <taxon>Desulfatirhabdiaceae</taxon>
        <taxon>Desulfatirhabdium</taxon>
    </lineage>
</organism>
<proteinExistence type="predicted"/>
<comment type="caution">
    <text evidence="1">The sequence shown here is derived from an EMBL/GenBank/DDBJ whole genome shotgun (WGS) entry which is preliminary data.</text>
</comment>
<accession>A0A7C4RT50</accession>
<dbReference type="EMBL" id="DSUH01000261">
    <property type="protein sequence ID" value="HGU33443.1"/>
    <property type="molecule type" value="Genomic_DNA"/>
</dbReference>
<protein>
    <submittedName>
        <fullName evidence="1">Uncharacterized protein</fullName>
    </submittedName>
</protein>
<evidence type="ECO:0000313" key="1">
    <source>
        <dbReference type="EMBL" id="HGU33443.1"/>
    </source>
</evidence>
<dbReference type="AlphaFoldDB" id="A0A7C4RT50"/>
<reference evidence="1" key="1">
    <citation type="journal article" date="2020" name="mSystems">
        <title>Genome- and Community-Level Interaction Insights into Carbon Utilization and Element Cycling Functions of Hydrothermarchaeota in Hydrothermal Sediment.</title>
        <authorList>
            <person name="Zhou Z."/>
            <person name="Liu Y."/>
            <person name="Xu W."/>
            <person name="Pan J."/>
            <person name="Luo Z.H."/>
            <person name="Li M."/>
        </authorList>
    </citation>
    <scope>NUCLEOTIDE SEQUENCE [LARGE SCALE GENOMIC DNA]</scope>
    <source>
        <strain evidence="1">SpSt-477</strain>
    </source>
</reference>